<feature type="compositionally biased region" description="Acidic residues" evidence="15">
    <location>
        <begin position="239"/>
        <end position="251"/>
    </location>
</feature>
<evidence type="ECO:0000256" key="13">
    <source>
        <dbReference type="ARBA" id="ARBA00023306"/>
    </source>
</evidence>
<dbReference type="PANTHER" id="PTHR13278:SF0">
    <property type="entry name" value="ZINC FINGER PROTEIN 830"/>
    <property type="match status" value="1"/>
</dbReference>
<protein>
    <recommendedName>
        <fullName evidence="3">Zinc finger protein 830</fullName>
    </recommendedName>
    <alternativeName>
        <fullName evidence="14">Coiled-coil domain-containing protein 16</fullName>
    </alternativeName>
</protein>
<feature type="compositionally biased region" description="Polar residues" evidence="15">
    <location>
        <begin position="227"/>
        <end position="237"/>
    </location>
</feature>
<dbReference type="Pfam" id="PF23406">
    <property type="entry name" value="ZNF380_CC"/>
    <property type="match status" value="1"/>
</dbReference>
<evidence type="ECO:0000256" key="7">
    <source>
        <dbReference type="ARBA" id="ARBA00022723"/>
    </source>
</evidence>
<dbReference type="InterPro" id="IPR059039">
    <property type="entry name" value="ZNF380_CC"/>
</dbReference>
<dbReference type="GO" id="GO:0005681">
    <property type="term" value="C:spliceosomal complex"/>
    <property type="evidence" value="ECO:0007669"/>
    <property type="project" value="InterPro"/>
</dbReference>
<keyword evidence="4" id="KW-0158">Chromosome</keyword>
<feature type="compositionally biased region" description="Basic and acidic residues" evidence="15">
    <location>
        <begin position="217"/>
        <end position="226"/>
    </location>
</feature>
<feature type="domain" description="ZNF380 coiled-coil" evidence="16">
    <location>
        <begin position="139"/>
        <end position="219"/>
    </location>
</feature>
<evidence type="ECO:0000256" key="10">
    <source>
        <dbReference type="ARBA" id="ARBA00022833"/>
    </source>
</evidence>
<dbReference type="GO" id="GO:0044773">
    <property type="term" value="P:mitotic DNA damage checkpoint signaling"/>
    <property type="evidence" value="ECO:0007669"/>
    <property type="project" value="TreeGrafter"/>
</dbReference>
<evidence type="ECO:0000256" key="5">
    <source>
        <dbReference type="ARBA" id="ARBA00022473"/>
    </source>
</evidence>
<evidence type="ECO:0000256" key="8">
    <source>
        <dbReference type="ARBA" id="ARBA00022771"/>
    </source>
</evidence>
<keyword evidence="11" id="KW-0175">Coiled coil</keyword>
<keyword evidence="6" id="KW-0132">Cell division</keyword>
<evidence type="ECO:0000256" key="6">
    <source>
        <dbReference type="ARBA" id="ARBA00022618"/>
    </source>
</evidence>
<keyword evidence="7" id="KW-0479">Metal-binding</keyword>
<dbReference type="SUPFAM" id="SSF57667">
    <property type="entry name" value="beta-beta-alpha zinc fingers"/>
    <property type="match status" value="1"/>
</dbReference>
<feature type="region of interest" description="Disordered" evidence="15">
    <location>
        <begin position="217"/>
        <end position="251"/>
    </location>
</feature>
<reference evidence="17" key="1">
    <citation type="submission" date="2022-07" db="EMBL/GenBank/DDBJ databases">
        <authorList>
            <person name="Trinca V."/>
            <person name="Uliana J.V.C."/>
            <person name="Torres T.T."/>
            <person name="Ward R.J."/>
            <person name="Monesi N."/>
        </authorList>
    </citation>
    <scope>NUCLEOTIDE SEQUENCE</scope>
    <source>
        <strain evidence="17">HSMRA1968</strain>
        <tissue evidence="17">Whole embryos</tissue>
    </source>
</reference>
<keyword evidence="10" id="KW-0862">Zinc</keyword>
<evidence type="ECO:0000256" key="2">
    <source>
        <dbReference type="ARBA" id="ARBA00004324"/>
    </source>
</evidence>
<evidence type="ECO:0000256" key="3">
    <source>
        <dbReference type="ARBA" id="ARBA00017358"/>
    </source>
</evidence>
<evidence type="ECO:0000256" key="4">
    <source>
        <dbReference type="ARBA" id="ARBA00022454"/>
    </source>
</evidence>
<evidence type="ECO:0000259" key="16">
    <source>
        <dbReference type="Pfam" id="PF23406"/>
    </source>
</evidence>
<keyword evidence="5" id="KW-0217">Developmental protein</keyword>
<dbReference type="GO" id="GO:0033260">
    <property type="term" value="P:nuclear DNA replication"/>
    <property type="evidence" value="ECO:0007669"/>
    <property type="project" value="TreeGrafter"/>
</dbReference>
<dbReference type="OrthoDB" id="77607at2759"/>
<evidence type="ECO:0000313" key="18">
    <source>
        <dbReference type="Proteomes" id="UP001151699"/>
    </source>
</evidence>
<evidence type="ECO:0000256" key="15">
    <source>
        <dbReference type="SAM" id="MobiDB-lite"/>
    </source>
</evidence>
<keyword evidence="13" id="KW-0131">Cell cycle</keyword>
<dbReference type="PANTHER" id="PTHR13278">
    <property type="entry name" value="ZINC FINGER PROTEIN 830"/>
    <property type="match status" value="1"/>
</dbReference>
<accession>A0A9Q0MLI6</accession>
<evidence type="ECO:0000256" key="12">
    <source>
        <dbReference type="ARBA" id="ARBA00023242"/>
    </source>
</evidence>
<name>A0A9Q0MLI6_9DIPT</name>
<evidence type="ECO:0000313" key="17">
    <source>
        <dbReference type="EMBL" id="KAJ6627576.1"/>
    </source>
</evidence>
<dbReference type="AlphaFoldDB" id="A0A9Q0MLI6"/>
<proteinExistence type="predicted"/>
<dbReference type="InterPro" id="IPR040050">
    <property type="entry name" value="ZNF830-like"/>
</dbReference>
<dbReference type="InterPro" id="IPR036236">
    <property type="entry name" value="Znf_C2H2_sf"/>
</dbReference>
<evidence type="ECO:0000256" key="11">
    <source>
        <dbReference type="ARBA" id="ARBA00023054"/>
    </source>
</evidence>
<sequence>MCVLCKSIVRSEDVWKVHINAKQHKQNIELAKKLKDKLESTTPAIKRPASPPSEVPEKKLKGILKNASTPVATKQGASAPIPPDFFDAKPAVQTSNYFEATLQKTSIRKDLVNFNRDERNDEQTAEAAANVRPETEEVLPEGFFDDPVKDAKARNLEYKDPVEEEWERFQKEIKAASSLSNAIIADDQEEATTERQIDEIDEQIRNWSRVLNLEKKKEEVKDKDAKSSLNKTNIKSQTDSDDDEDDDDDNFDEYIDWRAKKSYKKSNKLGS</sequence>
<comment type="caution">
    <text evidence="17">The sequence shown here is derived from an EMBL/GenBank/DDBJ whole genome shotgun (WGS) entry which is preliminary data.</text>
</comment>
<evidence type="ECO:0000256" key="9">
    <source>
        <dbReference type="ARBA" id="ARBA00022776"/>
    </source>
</evidence>
<dbReference type="EMBL" id="WJQU01003129">
    <property type="protein sequence ID" value="KAJ6627576.1"/>
    <property type="molecule type" value="Genomic_DNA"/>
</dbReference>
<evidence type="ECO:0000256" key="14">
    <source>
        <dbReference type="ARBA" id="ARBA00030672"/>
    </source>
</evidence>
<comment type="subcellular location">
    <subcellularLocation>
        <location evidence="1">Chromosome</location>
    </subcellularLocation>
    <subcellularLocation>
        <location evidence="2">Nucleus speckle</location>
    </subcellularLocation>
</comment>
<gene>
    <name evidence="17" type="primary">znf830</name>
    <name evidence="17" type="ORF">Bhyg_16256</name>
</gene>
<dbReference type="Proteomes" id="UP001151699">
    <property type="component" value="Unassembled WGS sequence"/>
</dbReference>
<dbReference type="GO" id="GO:0003676">
    <property type="term" value="F:nucleic acid binding"/>
    <property type="evidence" value="ECO:0007669"/>
    <property type="project" value="InterPro"/>
</dbReference>
<dbReference type="GO" id="GO:0008270">
    <property type="term" value="F:zinc ion binding"/>
    <property type="evidence" value="ECO:0007669"/>
    <property type="project" value="UniProtKB-KW"/>
</dbReference>
<organism evidence="17 18">
    <name type="scientific">Pseudolycoriella hygida</name>
    <dbReference type="NCBI Taxonomy" id="35572"/>
    <lineage>
        <taxon>Eukaryota</taxon>
        <taxon>Metazoa</taxon>
        <taxon>Ecdysozoa</taxon>
        <taxon>Arthropoda</taxon>
        <taxon>Hexapoda</taxon>
        <taxon>Insecta</taxon>
        <taxon>Pterygota</taxon>
        <taxon>Neoptera</taxon>
        <taxon>Endopterygota</taxon>
        <taxon>Diptera</taxon>
        <taxon>Nematocera</taxon>
        <taxon>Sciaroidea</taxon>
        <taxon>Sciaridae</taxon>
        <taxon>Pseudolycoriella</taxon>
    </lineage>
</organism>
<keyword evidence="9" id="KW-0498">Mitosis</keyword>
<evidence type="ECO:0000256" key="1">
    <source>
        <dbReference type="ARBA" id="ARBA00004286"/>
    </source>
</evidence>
<keyword evidence="8" id="KW-0863">Zinc-finger</keyword>
<keyword evidence="12" id="KW-0539">Nucleus</keyword>
<keyword evidence="18" id="KW-1185">Reference proteome</keyword>
<dbReference type="GO" id="GO:0033314">
    <property type="term" value="P:mitotic DNA replication checkpoint signaling"/>
    <property type="evidence" value="ECO:0007669"/>
    <property type="project" value="TreeGrafter"/>
</dbReference>